<dbReference type="GO" id="GO:0050661">
    <property type="term" value="F:NADP binding"/>
    <property type="evidence" value="ECO:0007669"/>
    <property type="project" value="InterPro"/>
</dbReference>
<dbReference type="EMBL" id="AP011529">
    <property type="protein sequence ID" value="BAI80577.1"/>
    <property type="molecule type" value="Genomic_DNA"/>
</dbReference>
<evidence type="ECO:0000259" key="9">
    <source>
        <dbReference type="Pfam" id="PF01488"/>
    </source>
</evidence>
<feature type="binding site" evidence="8">
    <location>
        <position position="85"/>
    </location>
    <ligand>
        <name>shikimate</name>
        <dbReference type="ChEBI" id="CHEBI:36208"/>
    </ligand>
</feature>
<dbReference type="eggNOG" id="COG0169">
    <property type="taxonomic scope" value="Bacteria"/>
</dbReference>
<evidence type="ECO:0000256" key="6">
    <source>
        <dbReference type="ARBA" id="ARBA00023141"/>
    </source>
</evidence>
<evidence type="ECO:0000256" key="2">
    <source>
        <dbReference type="ARBA" id="ARBA00012962"/>
    </source>
</evidence>
<organism evidence="11 12">
    <name type="scientific">Deferribacter desulfuricans (strain DSM 14783 / JCM 11476 / NBRC 101012 / SSM1)</name>
    <dbReference type="NCBI Taxonomy" id="639282"/>
    <lineage>
        <taxon>Bacteria</taxon>
        <taxon>Pseudomonadati</taxon>
        <taxon>Deferribacterota</taxon>
        <taxon>Deferribacteres</taxon>
        <taxon>Deferribacterales</taxon>
        <taxon>Deferribacteraceae</taxon>
        <taxon>Deferribacter</taxon>
    </lineage>
</organism>
<feature type="binding site" evidence="8">
    <location>
        <position position="100"/>
    </location>
    <ligand>
        <name>shikimate</name>
        <dbReference type="ChEBI" id="CHEBI:36208"/>
    </ligand>
</feature>
<feature type="domain" description="Shikimate dehydrogenase substrate binding N-terminal" evidence="10">
    <location>
        <begin position="6"/>
        <end position="87"/>
    </location>
</feature>
<feature type="binding site" evidence="8">
    <location>
        <position position="239"/>
    </location>
    <ligand>
        <name>shikimate</name>
        <dbReference type="ChEBI" id="CHEBI:36208"/>
    </ligand>
</feature>
<dbReference type="InterPro" id="IPR022893">
    <property type="entry name" value="Shikimate_DH_fam"/>
</dbReference>
<dbReference type="GO" id="GO:0005829">
    <property type="term" value="C:cytosol"/>
    <property type="evidence" value="ECO:0007669"/>
    <property type="project" value="TreeGrafter"/>
</dbReference>
<dbReference type="InterPro" id="IPR011342">
    <property type="entry name" value="Shikimate_DH"/>
</dbReference>
<evidence type="ECO:0000259" key="10">
    <source>
        <dbReference type="Pfam" id="PF08501"/>
    </source>
</evidence>
<keyword evidence="4 8" id="KW-0521">NADP</keyword>
<dbReference type="KEGG" id="ddf:DEFDS_1108"/>
<feature type="binding site" evidence="8">
    <location>
        <position position="76"/>
    </location>
    <ligand>
        <name>NADP(+)</name>
        <dbReference type="ChEBI" id="CHEBI:58349"/>
    </ligand>
</feature>
<protein>
    <recommendedName>
        <fullName evidence="2 8">Shikimate dehydrogenase (NADP(+))</fullName>
        <shortName evidence="8">SDH</shortName>
        <ecNumber evidence="2 8">1.1.1.25</ecNumber>
    </recommendedName>
</protein>
<keyword evidence="3 8" id="KW-0028">Amino-acid biosynthesis</keyword>
<dbReference type="Gene3D" id="3.40.50.720">
    <property type="entry name" value="NAD(P)-binding Rossmann-like Domain"/>
    <property type="match status" value="1"/>
</dbReference>
<keyword evidence="6 8" id="KW-0057">Aromatic amino acid biosynthesis</keyword>
<keyword evidence="5 8" id="KW-0560">Oxidoreductase</keyword>
<evidence type="ECO:0000313" key="12">
    <source>
        <dbReference type="Proteomes" id="UP000001520"/>
    </source>
</evidence>
<feature type="domain" description="Quinate/shikimate 5-dehydrogenase/glutamyl-tRNA reductase" evidence="9">
    <location>
        <begin position="114"/>
        <end position="188"/>
    </location>
</feature>
<dbReference type="PANTHER" id="PTHR21089">
    <property type="entry name" value="SHIKIMATE DEHYDROGENASE"/>
    <property type="match status" value="1"/>
</dbReference>
<feature type="binding site" evidence="8">
    <location>
        <begin position="14"/>
        <end position="16"/>
    </location>
    <ligand>
        <name>shikimate</name>
        <dbReference type="ChEBI" id="CHEBI:36208"/>
    </ligand>
</feature>
<dbReference type="NCBIfam" id="TIGR00507">
    <property type="entry name" value="aroE"/>
    <property type="match status" value="1"/>
</dbReference>
<dbReference type="HAMAP" id="MF_00222">
    <property type="entry name" value="Shikimate_DH_AroE"/>
    <property type="match status" value="1"/>
</dbReference>
<dbReference type="Pfam" id="PF01488">
    <property type="entry name" value="Shikimate_DH"/>
    <property type="match status" value="1"/>
</dbReference>
<evidence type="ECO:0000256" key="5">
    <source>
        <dbReference type="ARBA" id="ARBA00023002"/>
    </source>
</evidence>
<feature type="binding site" evidence="8">
    <location>
        <begin position="148"/>
        <end position="153"/>
    </location>
    <ligand>
        <name>NADP(+)</name>
        <dbReference type="ChEBI" id="CHEBI:58349"/>
    </ligand>
</feature>
<dbReference type="Gene3D" id="3.40.50.10860">
    <property type="entry name" value="Leucine Dehydrogenase, chain A, domain 1"/>
    <property type="match status" value="1"/>
</dbReference>
<feature type="binding site" evidence="8">
    <location>
        <position position="210"/>
    </location>
    <ligand>
        <name>NADP(+)</name>
        <dbReference type="ChEBI" id="CHEBI:58349"/>
    </ligand>
</feature>
<dbReference type="UniPathway" id="UPA00053">
    <property type="reaction ID" value="UER00087"/>
</dbReference>
<comment type="subunit">
    <text evidence="8">Homodimer.</text>
</comment>
<dbReference type="PANTHER" id="PTHR21089:SF1">
    <property type="entry name" value="BIFUNCTIONAL 3-DEHYDROQUINATE DEHYDRATASE_SHIKIMATE DEHYDROGENASE, CHLOROPLASTIC"/>
    <property type="match status" value="1"/>
</dbReference>
<dbReference type="Pfam" id="PF08501">
    <property type="entry name" value="Shikimate_dh_N"/>
    <property type="match status" value="1"/>
</dbReference>
<dbReference type="CDD" id="cd01065">
    <property type="entry name" value="NAD_bind_Shikimate_DH"/>
    <property type="match status" value="1"/>
</dbReference>
<dbReference type="HOGENOM" id="CLU_044063_4_1_0"/>
<sequence>MNNYCLIGNPVKHSLSPIIHNFFIFNSKINAGYVAFEVDERDFENFVKFLRLNFDGFNITLPYKQKIFKYLDEVDDVAYEIGAVNCVKVSDGKLTGFNTDYYGIVKTFELFNVDLFDKEIVVVGCGGAARPLFYYLKGKPYKNLIILNRTVEKAEKVASEFELEKVKIISLSHLEIINNCDIIINASSIGLDNGVFMNLKLSVNDFAFDMQYKLNGLTPFLKEVEVDKKSDGIYMLILQAIKSFEIWNNKSYNFDIKKIIKHIEG</sequence>
<keyword evidence="12" id="KW-1185">Reference proteome</keyword>
<evidence type="ECO:0000256" key="8">
    <source>
        <dbReference type="HAMAP-Rule" id="MF_00222"/>
    </source>
</evidence>
<feature type="binding site" evidence="8">
    <location>
        <position position="232"/>
    </location>
    <ligand>
        <name>NADP(+)</name>
        <dbReference type="ChEBI" id="CHEBI:58349"/>
    </ligand>
</feature>
<feature type="binding site" evidence="8">
    <location>
        <position position="60"/>
    </location>
    <ligand>
        <name>shikimate</name>
        <dbReference type="ChEBI" id="CHEBI:36208"/>
    </ligand>
</feature>
<evidence type="ECO:0000256" key="7">
    <source>
        <dbReference type="ARBA" id="ARBA00049442"/>
    </source>
</evidence>
<evidence type="ECO:0000313" key="11">
    <source>
        <dbReference type="EMBL" id="BAI80577.1"/>
    </source>
</evidence>
<dbReference type="GO" id="GO:0008652">
    <property type="term" value="P:amino acid biosynthetic process"/>
    <property type="evidence" value="ECO:0007669"/>
    <property type="project" value="UniProtKB-KW"/>
</dbReference>
<name>D3PDA4_DEFDS</name>
<reference evidence="11 12" key="1">
    <citation type="journal article" date="2010" name="DNA Res.">
        <title>Bacterial lifestyle in a deep-sea hydrothermal vent chimney revealed by the genome sequence of the thermophilic bacterium Deferribacter desulfuricans SSM1.</title>
        <authorList>
            <person name="Takaki Y."/>
            <person name="Shimamura S."/>
            <person name="Nakagawa S."/>
            <person name="Fukuhara Y."/>
            <person name="Horikawa H."/>
            <person name="Ankai A."/>
            <person name="Harada T."/>
            <person name="Hosoyama A."/>
            <person name="Oguchi A."/>
            <person name="Fukui S."/>
            <person name="Fujita N."/>
            <person name="Takami H."/>
            <person name="Takai K."/>
        </authorList>
    </citation>
    <scope>NUCLEOTIDE SEQUENCE [LARGE SCALE GENOMIC DNA]</scope>
    <source>
        <strain evidence="12">DSM 14783 / JCM 11476 / NBRC 101012 / SSM1</strain>
    </source>
</reference>
<comment type="similarity">
    <text evidence="8">Belongs to the shikimate dehydrogenase family.</text>
</comment>
<dbReference type="GO" id="GO:0009423">
    <property type="term" value="P:chorismate biosynthetic process"/>
    <property type="evidence" value="ECO:0007669"/>
    <property type="project" value="UniProtKB-UniRule"/>
</dbReference>
<dbReference type="InterPro" id="IPR036291">
    <property type="entry name" value="NAD(P)-bd_dom_sf"/>
</dbReference>
<dbReference type="Proteomes" id="UP000001520">
    <property type="component" value="Chromosome"/>
</dbReference>
<dbReference type="InterPro" id="IPR046346">
    <property type="entry name" value="Aminoacid_DH-like_N_sf"/>
</dbReference>
<dbReference type="SUPFAM" id="SSF53223">
    <property type="entry name" value="Aminoacid dehydrogenase-like, N-terminal domain"/>
    <property type="match status" value="1"/>
</dbReference>
<dbReference type="InterPro" id="IPR006151">
    <property type="entry name" value="Shikm_DH/Glu-tRNA_Rdtase"/>
</dbReference>
<comment type="catalytic activity">
    <reaction evidence="7 8">
        <text>shikimate + NADP(+) = 3-dehydroshikimate + NADPH + H(+)</text>
        <dbReference type="Rhea" id="RHEA:17737"/>
        <dbReference type="ChEBI" id="CHEBI:15378"/>
        <dbReference type="ChEBI" id="CHEBI:16630"/>
        <dbReference type="ChEBI" id="CHEBI:36208"/>
        <dbReference type="ChEBI" id="CHEBI:57783"/>
        <dbReference type="ChEBI" id="CHEBI:58349"/>
        <dbReference type="EC" id="1.1.1.25"/>
    </reaction>
</comment>
<comment type="pathway">
    <text evidence="1 8">Metabolic intermediate biosynthesis; chorismate biosynthesis; chorismate from D-erythrose 4-phosphate and phosphoenolpyruvate: step 4/7.</text>
</comment>
<evidence type="ECO:0000256" key="4">
    <source>
        <dbReference type="ARBA" id="ARBA00022857"/>
    </source>
</evidence>
<dbReference type="GO" id="GO:0009073">
    <property type="term" value="P:aromatic amino acid family biosynthetic process"/>
    <property type="evidence" value="ECO:0007669"/>
    <property type="project" value="UniProtKB-KW"/>
</dbReference>
<dbReference type="STRING" id="639282.DEFDS_1108"/>
<comment type="caution">
    <text evidence="8">Lacks conserved residue(s) required for the propagation of feature annotation.</text>
</comment>
<proteinExistence type="inferred from homology"/>
<dbReference type="EC" id="1.1.1.25" evidence="2 8"/>
<dbReference type="SUPFAM" id="SSF51735">
    <property type="entry name" value="NAD(P)-binding Rossmann-fold domains"/>
    <property type="match status" value="1"/>
</dbReference>
<evidence type="ECO:0000256" key="3">
    <source>
        <dbReference type="ARBA" id="ARBA00022605"/>
    </source>
</evidence>
<dbReference type="GO" id="GO:0019632">
    <property type="term" value="P:shikimate metabolic process"/>
    <property type="evidence" value="ECO:0007669"/>
    <property type="project" value="InterPro"/>
</dbReference>
<gene>
    <name evidence="8 11" type="primary">aroE</name>
    <name evidence="11" type="ordered locus">DEFDS_1108</name>
</gene>
<dbReference type="InterPro" id="IPR013708">
    <property type="entry name" value="Shikimate_DH-bd_N"/>
</dbReference>
<dbReference type="GO" id="GO:0004764">
    <property type="term" value="F:shikimate 3-dehydrogenase (NADP+) activity"/>
    <property type="evidence" value="ECO:0007669"/>
    <property type="project" value="UniProtKB-UniRule"/>
</dbReference>
<dbReference type="AlphaFoldDB" id="D3PDA4"/>
<accession>D3PDA4</accession>
<feature type="active site" description="Proton acceptor" evidence="8">
    <location>
        <position position="64"/>
    </location>
</feature>
<comment type="function">
    <text evidence="8">Involved in the biosynthesis of the chorismate, which leads to the biosynthesis of aromatic amino acids. Catalyzes the reversible NADPH linked reduction of 3-dehydroshikimate (DHSA) to yield shikimate (SA).</text>
</comment>
<feature type="binding site" evidence="8">
    <location>
        <position position="212"/>
    </location>
    <ligand>
        <name>shikimate</name>
        <dbReference type="ChEBI" id="CHEBI:36208"/>
    </ligand>
</feature>
<evidence type="ECO:0000256" key="1">
    <source>
        <dbReference type="ARBA" id="ARBA00004871"/>
    </source>
</evidence>